<reference evidence="2 3" key="1">
    <citation type="journal article" date="2010" name="Nature">
        <title>Genome sequencing and analysis of the model grass Brachypodium distachyon.</title>
        <authorList>
            <consortium name="International Brachypodium Initiative"/>
        </authorList>
    </citation>
    <scope>NUCLEOTIDE SEQUENCE [LARGE SCALE GENOMIC DNA]</scope>
    <source>
        <strain evidence="2 3">Bd21</strain>
    </source>
</reference>
<dbReference type="OrthoDB" id="550577at2759"/>
<accession>A0A2K2CG25</accession>
<name>A0A2K2CG25_BRADI</name>
<dbReference type="Gramene" id="PNT60981">
    <property type="protein sequence ID" value="PNT60981"/>
    <property type="gene ID" value="BRADI_5g08805v3"/>
</dbReference>
<proteinExistence type="predicted"/>
<evidence type="ECO:0000313" key="3">
    <source>
        <dbReference type="EnsemblPlants" id="PNT60981"/>
    </source>
</evidence>
<dbReference type="AlphaFoldDB" id="A0A2K2CG25"/>
<dbReference type="EMBL" id="CM000884">
    <property type="protein sequence ID" value="PNT60981.1"/>
    <property type="molecule type" value="Genomic_DNA"/>
</dbReference>
<reference evidence="3" key="3">
    <citation type="submission" date="2018-08" db="UniProtKB">
        <authorList>
            <consortium name="EnsemblPlants"/>
        </authorList>
    </citation>
    <scope>IDENTIFICATION</scope>
    <source>
        <strain evidence="3">cv. Bd21</strain>
    </source>
</reference>
<gene>
    <name evidence="2" type="ORF">BRADI_5g08805v3</name>
</gene>
<dbReference type="Proteomes" id="UP000008810">
    <property type="component" value="Chromosome 5"/>
</dbReference>
<protein>
    <submittedName>
        <fullName evidence="2 3">Uncharacterized protein</fullName>
    </submittedName>
</protein>
<feature type="region of interest" description="Disordered" evidence="1">
    <location>
        <begin position="51"/>
        <end position="73"/>
    </location>
</feature>
<evidence type="ECO:0000313" key="2">
    <source>
        <dbReference type="EMBL" id="PNT60981.1"/>
    </source>
</evidence>
<evidence type="ECO:0000256" key="1">
    <source>
        <dbReference type="SAM" id="MobiDB-lite"/>
    </source>
</evidence>
<organism evidence="2">
    <name type="scientific">Brachypodium distachyon</name>
    <name type="common">Purple false brome</name>
    <name type="synonym">Trachynia distachya</name>
    <dbReference type="NCBI Taxonomy" id="15368"/>
    <lineage>
        <taxon>Eukaryota</taxon>
        <taxon>Viridiplantae</taxon>
        <taxon>Streptophyta</taxon>
        <taxon>Embryophyta</taxon>
        <taxon>Tracheophyta</taxon>
        <taxon>Spermatophyta</taxon>
        <taxon>Magnoliopsida</taxon>
        <taxon>Liliopsida</taxon>
        <taxon>Poales</taxon>
        <taxon>Poaceae</taxon>
        <taxon>BOP clade</taxon>
        <taxon>Pooideae</taxon>
        <taxon>Stipodae</taxon>
        <taxon>Brachypodieae</taxon>
        <taxon>Brachypodium</taxon>
    </lineage>
</organism>
<sequence>MSDNDTSQILPNTGAYKNNLHLIKLKNNHDRWYLFDNSRCICDIPGQRRRKTELGGHHEPNTIPLINPPRNPREPELSMLHRNSHKAQAHLQYITHTEQV</sequence>
<dbReference type="InParanoid" id="A0A2K2CG25"/>
<reference evidence="2" key="2">
    <citation type="submission" date="2017-06" db="EMBL/GenBank/DDBJ databases">
        <title>WGS assembly of Brachypodium distachyon.</title>
        <authorList>
            <consortium name="The International Brachypodium Initiative"/>
            <person name="Lucas S."/>
            <person name="Harmon-Smith M."/>
            <person name="Lail K."/>
            <person name="Tice H."/>
            <person name="Grimwood J."/>
            <person name="Bruce D."/>
            <person name="Barry K."/>
            <person name="Shu S."/>
            <person name="Lindquist E."/>
            <person name="Wang M."/>
            <person name="Pitluck S."/>
            <person name="Vogel J.P."/>
            <person name="Garvin D.F."/>
            <person name="Mockler T.C."/>
            <person name="Schmutz J."/>
            <person name="Rokhsar D."/>
            <person name="Bevan M.W."/>
        </authorList>
    </citation>
    <scope>NUCLEOTIDE SEQUENCE</scope>
    <source>
        <strain evidence="2">Bd21</strain>
    </source>
</reference>
<keyword evidence="4" id="KW-1185">Reference proteome</keyword>
<evidence type="ECO:0000313" key="4">
    <source>
        <dbReference type="Proteomes" id="UP000008810"/>
    </source>
</evidence>
<dbReference type="EnsemblPlants" id="PNT60981">
    <property type="protein sequence ID" value="PNT60981"/>
    <property type="gene ID" value="BRADI_5g08805v3"/>
</dbReference>